<evidence type="ECO:0000313" key="9">
    <source>
        <dbReference type="EMBL" id="PNY14415.1"/>
    </source>
</evidence>
<feature type="binding site" evidence="6">
    <location>
        <position position="269"/>
    </location>
    <ligand>
        <name>Fe cation</name>
        <dbReference type="ChEBI" id="CHEBI:24875"/>
        <note>catalytic</note>
    </ligand>
</feature>
<comment type="caution">
    <text evidence="9">The sequence shown here is derived from an EMBL/GenBank/DDBJ whole genome shotgun (WGS) entry which is preliminary data.</text>
</comment>
<dbReference type="Proteomes" id="UP000236291">
    <property type="component" value="Unassembled WGS sequence"/>
</dbReference>
<comment type="cofactor">
    <cofactor evidence="6">
        <name>Fe(2+)</name>
        <dbReference type="ChEBI" id="CHEBI:29033"/>
    </cofactor>
    <text evidence="6">Binds 1 Fe(2+) ion per subunit.</text>
</comment>
<feature type="binding site" evidence="6">
    <location>
        <position position="213"/>
    </location>
    <ligand>
        <name>Fe cation</name>
        <dbReference type="ChEBI" id="CHEBI:24875"/>
        <note>catalytic</note>
    </ligand>
</feature>
<protein>
    <submittedName>
        <fullName evidence="9">Alpha-ketoglutarate-dependent dioxygenase ABH1-like protein</fullName>
    </submittedName>
</protein>
<feature type="compositionally biased region" description="Polar residues" evidence="7">
    <location>
        <begin position="1"/>
        <end position="12"/>
    </location>
</feature>
<dbReference type="STRING" id="57577.A0A2K3PGP6"/>
<dbReference type="Gene3D" id="2.60.120.590">
    <property type="entry name" value="Alpha-ketoglutarate-dependent dioxygenase AlkB-like"/>
    <property type="match status" value="2"/>
</dbReference>
<evidence type="ECO:0000256" key="1">
    <source>
        <dbReference type="ARBA" id="ARBA00007879"/>
    </source>
</evidence>
<dbReference type="GO" id="GO:0035516">
    <property type="term" value="F:broad specificity oxidative DNA demethylase activity"/>
    <property type="evidence" value="ECO:0007669"/>
    <property type="project" value="TreeGrafter"/>
</dbReference>
<dbReference type="SUPFAM" id="SSF51197">
    <property type="entry name" value="Clavaminate synthase-like"/>
    <property type="match status" value="1"/>
</dbReference>
<feature type="region of interest" description="Disordered" evidence="7">
    <location>
        <begin position="1"/>
        <end position="67"/>
    </location>
</feature>
<dbReference type="InterPro" id="IPR027450">
    <property type="entry name" value="AlkB-like"/>
</dbReference>
<evidence type="ECO:0000259" key="8">
    <source>
        <dbReference type="Pfam" id="PF13532"/>
    </source>
</evidence>
<dbReference type="GO" id="GO:0008198">
    <property type="term" value="F:ferrous iron binding"/>
    <property type="evidence" value="ECO:0007669"/>
    <property type="project" value="TreeGrafter"/>
</dbReference>
<keyword evidence="4" id="KW-0560">Oxidoreductase</keyword>
<dbReference type="InterPro" id="IPR004574">
    <property type="entry name" value="Alkb"/>
</dbReference>
<evidence type="ECO:0000256" key="5">
    <source>
        <dbReference type="ARBA" id="ARBA00023004"/>
    </source>
</evidence>
<evidence type="ECO:0000256" key="3">
    <source>
        <dbReference type="ARBA" id="ARBA00022964"/>
    </source>
</evidence>
<dbReference type="InterPro" id="IPR037151">
    <property type="entry name" value="AlkB-like_sf"/>
</dbReference>
<dbReference type="Pfam" id="PF13532">
    <property type="entry name" value="2OG-FeII_Oxy_2"/>
    <property type="match status" value="1"/>
</dbReference>
<reference evidence="9 10" key="2">
    <citation type="journal article" date="2017" name="Front. Plant Sci.">
        <title>Gene Classification and Mining of Molecular Markers Useful in Red Clover (Trifolium pratense) Breeding.</title>
        <authorList>
            <person name="Istvanek J."/>
            <person name="Dluhosova J."/>
            <person name="Dluhos P."/>
            <person name="Patkova L."/>
            <person name="Nedelnik J."/>
            <person name="Repkova J."/>
        </authorList>
    </citation>
    <scope>NUCLEOTIDE SEQUENCE [LARGE SCALE GENOMIC DNA]</scope>
    <source>
        <strain evidence="10">cv. Tatra</strain>
        <tissue evidence="9">Young leaves</tissue>
    </source>
</reference>
<gene>
    <name evidence="9" type="ORF">L195_g011096</name>
</gene>
<evidence type="ECO:0000256" key="4">
    <source>
        <dbReference type="ARBA" id="ARBA00023002"/>
    </source>
</evidence>
<comment type="similarity">
    <text evidence="1">Belongs to the alkB family.</text>
</comment>
<evidence type="ECO:0000256" key="2">
    <source>
        <dbReference type="ARBA" id="ARBA00022723"/>
    </source>
</evidence>
<dbReference type="GO" id="GO:0005737">
    <property type="term" value="C:cytoplasm"/>
    <property type="evidence" value="ECO:0007669"/>
    <property type="project" value="TreeGrafter"/>
</dbReference>
<organism evidence="9 10">
    <name type="scientific">Trifolium pratense</name>
    <name type="common">Red clover</name>
    <dbReference type="NCBI Taxonomy" id="57577"/>
    <lineage>
        <taxon>Eukaryota</taxon>
        <taxon>Viridiplantae</taxon>
        <taxon>Streptophyta</taxon>
        <taxon>Embryophyta</taxon>
        <taxon>Tracheophyta</taxon>
        <taxon>Spermatophyta</taxon>
        <taxon>Magnoliopsida</taxon>
        <taxon>eudicotyledons</taxon>
        <taxon>Gunneridae</taxon>
        <taxon>Pentapetalae</taxon>
        <taxon>rosids</taxon>
        <taxon>fabids</taxon>
        <taxon>Fabales</taxon>
        <taxon>Fabaceae</taxon>
        <taxon>Papilionoideae</taxon>
        <taxon>50 kb inversion clade</taxon>
        <taxon>NPAAA clade</taxon>
        <taxon>Hologalegina</taxon>
        <taxon>IRL clade</taxon>
        <taxon>Trifolieae</taxon>
        <taxon>Trifolium</taxon>
    </lineage>
</organism>
<keyword evidence="5 6" id="KW-0408">Iron</keyword>
<accession>A0A2K3PGP6</accession>
<dbReference type="AlphaFoldDB" id="A0A2K3PGP6"/>
<sequence>MNNLVSQSQRSNLAHDPASPKTPISPLVDVDGNKQSLKKNDGEEEVETKMKPFDICTPKQVGNPKQAGNLVTLKPSLFAKNREKRKEMKQQSGKGTELRPGMVLLKGYISLDDQIKIVKACRELGLGQGGFYQPGYEGGTKLHLKMMCLGKNWDPQTSKYGDHRPCDDSVPPKIPDEFLKLVQSAINDSDSVTEPSKSKPFPSISPDICIDKDESEQSIRDGLPVVSFSIGDTAEFLYGDVNDVDKAKKVLLESGDVLIFGGKSRKVFHGVAAIKKDTAPLRLFEETNMRKPGRLNLTFRRY</sequence>
<evidence type="ECO:0000256" key="6">
    <source>
        <dbReference type="PIRSR" id="PIRSR604574-2"/>
    </source>
</evidence>
<reference evidence="9 10" key="1">
    <citation type="journal article" date="2014" name="Am. J. Bot.">
        <title>Genome assembly and annotation for red clover (Trifolium pratense; Fabaceae).</title>
        <authorList>
            <person name="Istvanek J."/>
            <person name="Jaros M."/>
            <person name="Krenek A."/>
            <person name="Repkova J."/>
        </authorList>
    </citation>
    <scope>NUCLEOTIDE SEQUENCE [LARGE SCALE GENOMIC DNA]</scope>
    <source>
        <strain evidence="10">cv. Tatra</strain>
        <tissue evidence="9">Young leaves</tissue>
    </source>
</reference>
<feature type="domain" description="Alpha-ketoglutarate-dependent dioxygenase AlkB-like" evidence="8">
    <location>
        <begin position="101"/>
        <end position="300"/>
    </location>
</feature>
<evidence type="ECO:0000313" key="10">
    <source>
        <dbReference type="Proteomes" id="UP000236291"/>
    </source>
</evidence>
<dbReference type="GO" id="GO:0035513">
    <property type="term" value="P:oxidative RNA demethylation"/>
    <property type="evidence" value="ECO:0007669"/>
    <property type="project" value="TreeGrafter"/>
</dbReference>
<keyword evidence="2 6" id="KW-0479">Metal-binding</keyword>
<proteinExistence type="inferred from homology"/>
<evidence type="ECO:0000256" key="7">
    <source>
        <dbReference type="SAM" id="MobiDB-lite"/>
    </source>
</evidence>
<dbReference type="PANTHER" id="PTHR16557">
    <property type="entry name" value="ALKYLATED DNA REPAIR PROTEIN ALKB-RELATED"/>
    <property type="match status" value="1"/>
</dbReference>
<dbReference type="EMBL" id="ASHM01006835">
    <property type="protein sequence ID" value="PNY14415.1"/>
    <property type="molecule type" value="Genomic_DNA"/>
</dbReference>
<keyword evidence="3 9" id="KW-0223">Dioxygenase</keyword>
<dbReference type="GO" id="GO:0035515">
    <property type="term" value="F:oxidative RNA demethylase activity"/>
    <property type="evidence" value="ECO:0007669"/>
    <property type="project" value="TreeGrafter"/>
</dbReference>
<dbReference type="PANTHER" id="PTHR16557:SF2">
    <property type="entry name" value="NUCLEIC ACID DIOXYGENASE ALKBH1"/>
    <property type="match status" value="1"/>
</dbReference>
<name>A0A2K3PGP6_TRIPR</name>